<evidence type="ECO:0000256" key="1">
    <source>
        <dbReference type="SAM" id="Phobius"/>
    </source>
</evidence>
<evidence type="ECO:0000259" key="2">
    <source>
        <dbReference type="Pfam" id="PF13937"/>
    </source>
</evidence>
<dbReference type="RefSeq" id="WP_377715418.1">
    <property type="nucleotide sequence ID" value="NZ_JBHSMP010000041.1"/>
</dbReference>
<feature type="domain" description="Sodium symporter small subunit" evidence="2">
    <location>
        <begin position="30"/>
        <end position="99"/>
    </location>
</feature>
<dbReference type="Proteomes" id="UP001596103">
    <property type="component" value="Unassembled WGS sequence"/>
</dbReference>
<accession>A0ABW0JFN3</accession>
<comment type="caution">
    <text evidence="3">The sequence shown here is derived from an EMBL/GenBank/DDBJ whole genome shotgun (WGS) entry which is preliminary data.</text>
</comment>
<dbReference type="NCBIfam" id="TIGR03647">
    <property type="entry name" value="Na_symport_sm"/>
    <property type="match status" value="1"/>
</dbReference>
<feature type="transmembrane region" description="Helical" evidence="1">
    <location>
        <begin position="35"/>
        <end position="57"/>
    </location>
</feature>
<sequence>MAAQQTSSANNINPVPEPPSVSEAMALAHRRYWRFNLTAIAALMTVGFLVSFVVPLYARELDNVHFAGFSLPFFLGAQGAIIMYVLLIGVYIVLMQYADGVLQAAREADQAIREASKAQQR</sequence>
<name>A0ABW0JFN3_9BURK</name>
<keyword evidence="4" id="KW-1185">Reference proteome</keyword>
<evidence type="ECO:0000313" key="3">
    <source>
        <dbReference type="EMBL" id="MFC5431842.1"/>
    </source>
</evidence>
<gene>
    <name evidence="3" type="ORF">ACFPTO_24060</name>
</gene>
<feature type="transmembrane region" description="Helical" evidence="1">
    <location>
        <begin position="69"/>
        <end position="94"/>
    </location>
</feature>
<keyword evidence="1" id="KW-0472">Membrane</keyword>
<proteinExistence type="predicted"/>
<protein>
    <submittedName>
        <fullName evidence="3">DUF4212 domain-containing protein</fullName>
    </submittedName>
</protein>
<organism evidence="3 4">
    <name type="scientific">Paraburkholderia denitrificans</name>
    <dbReference type="NCBI Taxonomy" id="694025"/>
    <lineage>
        <taxon>Bacteria</taxon>
        <taxon>Pseudomonadati</taxon>
        <taxon>Pseudomonadota</taxon>
        <taxon>Betaproteobacteria</taxon>
        <taxon>Burkholderiales</taxon>
        <taxon>Burkholderiaceae</taxon>
        <taxon>Paraburkholderia</taxon>
    </lineage>
</organism>
<keyword evidence="1" id="KW-1133">Transmembrane helix</keyword>
<dbReference type="InterPro" id="IPR019886">
    <property type="entry name" value="Na_symporter_ssu"/>
</dbReference>
<dbReference type="Pfam" id="PF13937">
    <property type="entry name" value="DUF4212"/>
    <property type="match status" value="1"/>
</dbReference>
<dbReference type="EMBL" id="JBHSMP010000041">
    <property type="protein sequence ID" value="MFC5431842.1"/>
    <property type="molecule type" value="Genomic_DNA"/>
</dbReference>
<keyword evidence="1" id="KW-0812">Transmembrane</keyword>
<evidence type="ECO:0000313" key="4">
    <source>
        <dbReference type="Proteomes" id="UP001596103"/>
    </source>
</evidence>
<reference evidence="4" key="1">
    <citation type="journal article" date="2019" name="Int. J. Syst. Evol. Microbiol.">
        <title>The Global Catalogue of Microorganisms (GCM) 10K type strain sequencing project: providing services to taxonomists for standard genome sequencing and annotation.</title>
        <authorList>
            <consortium name="The Broad Institute Genomics Platform"/>
            <consortium name="The Broad Institute Genome Sequencing Center for Infectious Disease"/>
            <person name="Wu L."/>
            <person name="Ma J."/>
        </authorList>
    </citation>
    <scope>NUCLEOTIDE SEQUENCE [LARGE SCALE GENOMIC DNA]</scope>
    <source>
        <strain evidence="4">CCUG 56042</strain>
    </source>
</reference>